<name>A0A2X2IQQ2_SPHMU</name>
<organism evidence="1 2">
    <name type="scientific">Sphingobacterium multivorum</name>
    <dbReference type="NCBI Taxonomy" id="28454"/>
    <lineage>
        <taxon>Bacteria</taxon>
        <taxon>Pseudomonadati</taxon>
        <taxon>Bacteroidota</taxon>
        <taxon>Sphingobacteriia</taxon>
        <taxon>Sphingobacteriales</taxon>
        <taxon>Sphingobacteriaceae</taxon>
        <taxon>Sphingobacterium</taxon>
    </lineage>
</organism>
<dbReference type="AlphaFoldDB" id="A0A2X2IQQ2"/>
<gene>
    <name evidence="1" type="ORF">NCTC11343_00853</name>
</gene>
<reference evidence="1 2" key="1">
    <citation type="submission" date="2018-06" db="EMBL/GenBank/DDBJ databases">
        <authorList>
            <consortium name="Pathogen Informatics"/>
            <person name="Doyle S."/>
        </authorList>
    </citation>
    <scope>NUCLEOTIDE SEQUENCE [LARGE SCALE GENOMIC DNA]</scope>
    <source>
        <strain evidence="1 2">NCTC11343</strain>
    </source>
</reference>
<protein>
    <submittedName>
        <fullName evidence="1">Uncharacterized protein</fullName>
    </submittedName>
</protein>
<evidence type="ECO:0000313" key="2">
    <source>
        <dbReference type="Proteomes" id="UP000251241"/>
    </source>
</evidence>
<evidence type="ECO:0000313" key="1">
    <source>
        <dbReference type="EMBL" id="SPZ84318.1"/>
    </source>
</evidence>
<sequence>MAWTTGQQIVLKQIETIGLQKLFLSLGLKQFVVQCLLEKA</sequence>
<dbReference type="EMBL" id="UAUU01000002">
    <property type="protein sequence ID" value="SPZ84318.1"/>
    <property type="molecule type" value="Genomic_DNA"/>
</dbReference>
<accession>A0A2X2IQQ2</accession>
<proteinExistence type="predicted"/>
<dbReference type="Proteomes" id="UP000251241">
    <property type="component" value="Unassembled WGS sequence"/>
</dbReference>